<proteinExistence type="predicted"/>
<keyword evidence="4" id="KW-0118">Viral capsid assembly</keyword>
<dbReference type="NCBIfam" id="TIGR01543">
    <property type="entry name" value="proheadase_HK97"/>
    <property type="match status" value="1"/>
</dbReference>
<dbReference type="InterPro" id="IPR054613">
    <property type="entry name" value="Peptidase_S78_dom"/>
</dbReference>
<dbReference type="SMART" id="SM00775">
    <property type="entry name" value="LNS2"/>
    <property type="match status" value="1"/>
</dbReference>
<dbReference type="SUPFAM" id="SSF56784">
    <property type="entry name" value="HAD-like"/>
    <property type="match status" value="1"/>
</dbReference>
<evidence type="ECO:0000256" key="2">
    <source>
        <dbReference type="ARBA" id="ARBA00022670"/>
    </source>
</evidence>
<keyword evidence="2 7" id="KW-0645">Protease</keyword>
<evidence type="ECO:0000256" key="3">
    <source>
        <dbReference type="ARBA" id="ARBA00022801"/>
    </source>
</evidence>
<accession>A0A6J5MEB1</accession>
<dbReference type="GO" id="GO:0006508">
    <property type="term" value="P:proteolysis"/>
    <property type="evidence" value="ECO:0007669"/>
    <property type="project" value="UniProtKB-KW"/>
</dbReference>
<reference evidence="7" key="1">
    <citation type="submission" date="2020-04" db="EMBL/GenBank/DDBJ databases">
        <authorList>
            <person name="Chiriac C."/>
            <person name="Salcher M."/>
            <person name="Ghai R."/>
            <person name="Kavagutti S V."/>
        </authorList>
    </citation>
    <scope>NUCLEOTIDE SEQUENCE</scope>
</reference>
<dbReference type="Gene3D" id="3.40.50.1000">
    <property type="entry name" value="HAD superfamily/HAD-like"/>
    <property type="match status" value="1"/>
</dbReference>
<keyword evidence="3" id="KW-0378">Hydrolase</keyword>
<keyword evidence="5" id="KW-1273">Viral capsid maturation</keyword>
<dbReference type="InterPro" id="IPR031315">
    <property type="entry name" value="LNS2/PITP"/>
</dbReference>
<dbReference type="Pfam" id="PF04586">
    <property type="entry name" value="Peptidase_S78"/>
    <property type="match status" value="1"/>
</dbReference>
<protein>
    <submittedName>
        <fullName evidence="7">Prohead protease</fullName>
    </submittedName>
</protein>
<organism evidence="7">
    <name type="scientific">uncultured Caudovirales phage</name>
    <dbReference type="NCBI Taxonomy" id="2100421"/>
    <lineage>
        <taxon>Viruses</taxon>
        <taxon>Duplodnaviria</taxon>
        <taxon>Heunggongvirae</taxon>
        <taxon>Uroviricota</taxon>
        <taxon>Caudoviricetes</taxon>
        <taxon>Peduoviridae</taxon>
        <taxon>Maltschvirus</taxon>
        <taxon>Maltschvirus maltsch</taxon>
    </lineage>
</organism>
<evidence type="ECO:0000259" key="6">
    <source>
        <dbReference type="SMART" id="SM00775"/>
    </source>
</evidence>
<dbReference type="InterPro" id="IPR006433">
    <property type="entry name" value="Prohead_protease"/>
</dbReference>
<evidence type="ECO:0000313" key="7">
    <source>
        <dbReference type="EMBL" id="CAB4144602.1"/>
    </source>
</evidence>
<dbReference type="EMBL" id="LR796425">
    <property type="protein sequence ID" value="CAB4144602.1"/>
    <property type="molecule type" value="Genomic_DNA"/>
</dbReference>
<name>A0A6J5MEB1_9CAUD</name>
<evidence type="ECO:0000256" key="5">
    <source>
        <dbReference type="ARBA" id="ARBA00023045"/>
    </source>
</evidence>
<keyword evidence="1" id="KW-1188">Viral release from host cell</keyword>
<dbReference type="GO" id="GO:0008233">
    <property type="term" value="F:peptidase activity"/>
    <property type="evidence" value="ECO:0007669"/>
    <property type="project" value="UniProtKB-KW"/>
</dbReference>
<evidence type="ECO:0000256" key="1">
    <source>
        <dbReference type="ARBA" id="ARBA00022612"/>
    </source>
</evidence>
<evidence type="ECO:0000256" key="4">
    <source>
        <dbReference type="ARBA" id="ARBA00022950"/>
    </source>
</evidence>
<dbReference type="InterPro" id="IPR036412">
    <property type="entry name" value="HAD-like_sf"/>
</dbReference>
<gene>
    <name evidence="7" type="ORF">UFOVP461_43</name>
</gene>
<dbReference type="InterPro" id="IPR023214">
    <property type="entry name" value="HAD_sf"/>
</dbReference>
<feature type="domain" description="LNS2/PITP" evidence="6">
    <location>
        <begin position="3"/>
        <end position="113"/>
    </location>
</feature>
<dbReference type="GO" id="GO:0046797">
    <property type="term" value="P:viral procapsid maturation"/>
    <property type="evidence" value="ECO:0007669"/>
    <property type="project" value="UniProtKB-KW"/>
</dbReference>
<sequence>MSYIISDIDGTLTTSGDTPNQPYIDWLKSQANDFGTEVIVVSARPVSRLDETRAWLEANDVPHEQVHLNDFDGAGRGPNVGLEFKKYKYELLLAEYGNEIEFVVDNDADVRAMARELGLDAYTPDEAIALTVDNSMEENAVRVLIDVPEFIQMAAAKGLTYQENGFAGDGLEPQTVEEARQLRAGQVEDEKVTRLRAWILRHRGDWEGVPQNSNPDDANFPGPGAVAAYLWGVDPTAENGTDRVLEWADGVLAPLDTEERFDVKELETRALPMGDFTVTEGEDGQKTFTGYAALFGAPSAGLPFTEVIAPGAFRRTLGRVADGKKIVSFLFGHDETRALATTASGRLSLTEDERGLKVEARLDPADPDAAGVISKLTHEARAMGMSFGFTIPKNGDSWDEDLRTLNEVNLFEVSVLSAGQTPAYPATLGLTSVRKVAKRMGVDGDRLISAIESIKSATPLTLEDVEVIDTVREKLAPKSEAIDSSIAEARLVLARAESESL</sequence>